<dbReference type="GO" id="GO:0006096">
    <property type="term" value="P:glycolytic process"/>
    <property type="evidence" value="ECO:0007669"/>
    <property type="project" value="UniProtKB-UniRule"/>
</dbReference>
<dbReference type="UniPathway" id="UPA00138"/>
<comment type="similarity">
    <text evidence="7">Belongs to the triosephosphate isomerase family.</text>
</comment>
<dbReference type="InterPro" id="IPR020861">
    <property type="entry name" value="Triosephosphate_isomerase_AS"/>
</dbReference>
<dbReference type="SUPFAM" id="SSF51351">
    <property type="entry name" value="Triosephosphate isomerase (TIM)"/>
    <property type="match status" value="1"/>
</dbReference>
<comment type="subcellular location">
    <subcellularLocation>
        <location evidence="7">Cytoplasm</location>
    </subcellularLocation>
</comment>
<dbReference type="InterPro" id="IPR000652">
    <property type="entry name" value="Triosephosphate_isomerase"/>
</dbReference>
<feature type="active site" description="Proton acceptor" evidence="7">
    <location>
        <position position="166"/>
    </location>
</feature>
<feature type="binding site" evidence="7">
    <location>
        <position position="171"/>
    </location>
    <ligand>
        <name>substrate</name>
    </ligand>
</feature>
<name>A0A7G9YSE7_9EURY</name>
<keyword evidence="2 7" id="KW-0312">Gluconeogenesis</keyword>
<dbReference type="InterPro" id="IPR035990">
    <property type="entry name" value="TIM_sf"/>
</dbReference>
<dbReference type="CDD" id="cd00311">
    <property type="entry name" value="TIM"/>
    <property type="match status" value="1"/>
</dbReference>
<gene>
    <name evidence="7 8" type="primary">tpiA</name>
    <name evidence="8" type="ORF">BBGANOMO_00005</name>
</gene>
<dbReference type="NCBIfam" id="TIGR00419">
    <property type="entry name" value="tim"/>
    <property type="match status" value="1"/>
</dbReference>
<dbReference type="PROSITE" id="PS51440">
    <property type="entry name" value="TIM_2"/>
    <property type="match status" value="1"/>
</dbReference>
<evidence type="ECO:0000313" key="8">
    <source>
        <dbReference type="EMBL" id="QNO50931.1"/>
    </source>
</evidence>
<feature type="binding site" evidence="7">
    <location>
        <begin position="34"/>
        <end position="36"/>
    </location>
    <ligand>
        <name>substrate</name>
    </ligand>
</feature>
<dbReference type="AlphaFoldDB" id="A0A7G9YSE7"/>
<dbReference type="GO" id="GO:0005737">
    <property type="term" value="C:cytoplasm"/>
    <property type="evidence" value="ECO:0007669"/>
    <property type="project" value="UniProtKB-SubCell"/>
</dbReference>
<reference evidence="8" key="1">
    <citation type="submission" date="2020-06" db="EMBL/GenBank/DDBJ databases">
        <title>Unique genomic features of the anaerobic methanotrophic archaea.</title>
        <authorList>
            <person name="Chadwick G.L."/>
            <person name="Skennerton C.T."/>
            <person name="Laso-Perez R."/>
            <person name="Leu A.O."/>
            <person name="Speth D.R."/>
            <person name="Yu H."/>
            <person name="Morgan-Lang C."/>
            <person name="Hatzenpichler R."/>
            <person name="Goudeau D."/>
            <person name="Malmstrom R."/>
            <person name="Brazelton W.J."/>
            <person name="Woyke T."/>
            <person name="Hallam S.J."/>
            <person name="Tyson G.W."/>
            <person name="Wegener G."/>
            <person name="Boetius A."/>
            <person name="Orphan V."/>
        </authorList>
    </citation>
    <scope>NUCLEOTIDE SEQUENCE</scope>
</reference>
<keyword evidence="5 7" id="KW-0413">Isomerase</keyword>
<dbReference type="NCBIfam" id="NF003302">
    <property type="entry name" value="PRK04302.1"/>
    <property type="match status" value="1"/>
</dbReference>
<evidence type="ECO:0000256" key="6">
    <source>
        <dbReference type="ARBA" id="ARBA00044762"/>
    </source>
</evidence>
<dbReference type="GO" id="GO:0006094">
    <property type="term" value="P:gluconeogenesis"/>
    <property type="evidence" value="ECO:0007669"/>
    <property type="project" value="UniProtKB-UniRule"/>
</dbReference>
<evidence type="ECO:0000256" key="4">
    <source>
        <dbReference type="ARBA" id="ARBA00023152"/>
    </source>
</evidence>
<feature type="binding site" evidence="7">
    <location>
        <position position="206"/>
    </location>
    <ligand>
        <name>substrate</name>
    </ligand>
</feature>
<accession>A0A7G9YSE7</accession>
<protein>
    <recommendedName>
        <fullName evidence="1 7">Triosephosphate isomerase</fullName>
        <shortName evidence="7">TIM</shortName>
        <shortName evidence="7">TPI</shortName>
        <ecNumber evidence="7">5.3.1.1</ecNumber>
    </recommendedName>
    <alternativeName>
        <fullName evidence="7">Triose-phosphate isomerase</fullName>
    </alternativeName>
</protein>
<proteinExistence type="inferred from homology"/>
<dbReference type="EMBL" id="MT631456">
    <property type="protein sequence ID" value="QNO50931.1"/>
    <property type="molecule type" value="Genomic_DNA"/>
</dbReference>
<feature type="binding site" evidence="7">
    <location>
        <begin position="227"/>
        <end position="228"/>
    </location>
    <ligand>
        <name>substrate</name>
    </ligand>
</feature>
<dbReference type="InterPro" id="IPR022891">
    <property type="entry name" value="Triosephosphate_isomerase_arc"/>
</dbReference>
<dbReference type="Gene3D" id="3.20.20.70">
    <property type="entry name" value="Aldolase class I"/>
    <property type="match status" value="1"/>
</dbReference>
<dbReference type="GO" id="GO:0004807">
    <property type="term" value="F:triose-phosphate isomerase activity"/>
    <property type="evidence" value="ECO:0007669"/>
    <property type="project" value="UniProtKB-UniRule"/>
</dbReference>
<comment type="subunit">
    <text evidence="6 7">Homotetramer; dimer of dimers.</text>
</comment>
<keyword evidence="3 7" id="KW-0963">Cytoplasm</keyword>
<comment type="pathway">
    <text evidence="7">Carbohydrate biosynthesis; gluconeogenesis.</text>
</comment>
<dbReference type="FunFam" id="3.20.20.70:FF:000223">
    <property type="entry name" value="Triosephosphate isomerase"/>
    <property type="match status" value="1"/>
</dbReference>
<evidence type="ECO:0000256" key="1">
    <source>
        <dbReference type="ARBA" id="ARBA00019397"/>
    </source>
</evidence>
<feature type="active site" description="Electrophile" evidence="7">
    <location>
        <position position="118"/>
    </location>
</feature>
<dbReference type="PROSITE" id="PS00171">
    <property type="entry name" value="TIM_1"/>
    <property type="match status" value="1"/>
</dbReference>
<evidence type="ECO:0000256" key="3">
    <source>
        <dbReference type="ARBA" id="ARBA00022490"/>
    </source>
</evidence>
<dbReference type="Pfam" id="PF00121">
    <property type="entry name" value="TIM"/>
    <property type="match status" value="1"/>
</dbReference>
<comment type="function">
    <text evidence="7">Involved in the gluconeogenesis. Catalyzes stereospecifically the conversion of dihydroxyacetone phosphate (DHAP) to D-glyceraldehyde-3-phosphate (G3P).</text>
</comment>
<comment type="pathway">
    <text evidence="7">Carbohydrate degradation; glycolysis; D-glyceraldehyde 3-phosphate from glycerone phosphate: step 1/1.</text>
</comment>
<evidence type="ECO:0000256" key="7">
    <source>
        <dbReference type="HAMAP-Rule" id="MF_00147"/>
    </source>
</evidence>
<dbReference type="InterPro" id="IPR013785">
    <property type="entry name" value="Aldolase_TIM"/>
</dbReference>
<keyword evidence="4 7" id="KW-0324">Glycolysis</keyword>
<dbReference type="EC" id="5.3.1.1" evidence="7"/>
<dbReference type="UniPathway" id="UPA00109">
    <property type="reaction ID" value="UER00189"/>
</dbReference>
<sequence length="247" mass="25608">MSIDMTALEEITEEGLKIGGGIDAKIETPMIVLNEKAYAESKGEKGFELAEICEEVADETGANIAICPQQAELALIASVVNIPCFAQHVDAVEPGSHTGFTTLESVKDAGAAGSLVNHSEHRLKIADIEFIIKKAASLDLLTIVCTNNIAVSRAVAELKPYAIAVEPPELIGTGQAVSKVDPGIVENTVKEVKEVDVESIVLCGAGVTNGEDVRAAIELGADGVLLASGVVKAVDPKAALLDLVSGL</sequence>
<evidence type="ECO:0000256" key="5">
    <source>
        <dbReference type="ARBA" id="ARBA00023235"/>
    </source>
</evidence>
<evidence type="ECO:0000256" key="2">
    <source>
        <dbReference type="ARBA" id="ARBA00022432"/>
    </source>
</evidence>
<comment type="catalytic activity">
    <reaction evidence="7">
        <text>D-glyceraldehyde 3-phosphate = dihydroxyacetone phosphate</text>
        <dbReference type="Rhea" id="RHEA:18585"/>
        <dbReference type="ChEBI" id="CHEBI:57642"/>
        <dbReference type="ChEBI" id="CHEBI:59776"/>
        <dbReference type="EC" id="5.3.1.1"/>
    </reaction>
</comment>
<dbReference type="HAMAP" id="MF_00147_A">
    <property type="entry name" value="TIM_A"/>
    <property type="match status" value="1"/>
</dbReference>
<organism evidence="8">
    <name type="scientific">Candidatus Methanophagaceae archaeon ANME-1 ERB6</name>
    <dbReference type="NCBI Taxonomy" id="2759912"/>
    <lineage>
        <taxon>Archaea</taxon>
        <taxon>Methanobacteriati</taxon>
        <taxon>Methanobacteriota</taxon>
        <taxon>Stenosarchaea group</taxon>
        <taxon>Methanomicrobia</taxon>
        <taxon>Candidatus Methanophagales</taxon>
        <taxon>Candidatus Methanophagaceae</taxon>
    </lineage>
</organism>